<feature type="compositionally biased region" description="Basic and acidic residues" evidence="6">
    <location>
        <begin position="408"/>
        <end position="424"/>
    </location>
</feature>
<keyword evidence="5" id="KW-0472">Membrane</keyword>
<evidence type="ECO:0000256" key="4">
    <source>
        <dbReference type="ARBA" id="ARBA00022989"/>
    </source>
</evidence>
<dbReference type="AlphaFoldDB" id="A0A3P9IF85"/>
<dbReference type="Ensembl" id="ENSORLT00015027283.1">
    <property type="protein sequence ID" value="ENSORLP00015018554.1"/>
    <property type="gene ID" value="ENSORLG00015019623.1"/>
</dbReference>
<reference evidence="8" key="3">
    <citation type="submission" date="2025-08" db="UniProtKB">
        <authorList>
            <consortium name="Ensembl"/>
        </authorList>
    </citation>
    <scope>IDENTIFICATION</scope>
    <source>
        <strain evidence="8">HSOK</strain>
    </source>
</reference>
<accession>A0A3P9IF85</accession>
<evidence type="ECO:0000313" key="9">
    <source>
        <dbReference type="Proteomes" id="UP000265200"/>
    </source>
</evidence>
<sequence>MRKALLRSSRENLEDAFRIAHYSLGIPRLLEPEDVGFNEPDEQSIIMYVSQFLEHFPGLEEAEESAQLIERSVSMGRLNDTDLMRNGANLSRVKERSRLFQRDGYKPPPKVLLSSVSEDRGVLSPRLRVAATRSWSSEDVLSDSPRDVISNDARGVAEVQQDLSCTLPQQSFSHSPSFAPDCGNPEPVIPDSAIHSPESWMEGELMLETHSDSSLFDSGPGWDVYRATPVQVTPVDEGFMLSMDDRAPDEPSVTGSYSDEGVSSLESTQDKAHQEEQDKELNSKNQNLVQELIIDPSEVDFSKETGFSPISTSPLHKDCEQKRSWTFNEELTLSGSEDFLKDGQTNHFQPAFSTDVPPHEEPTESSQREQEGDKKNLNEQTDGPSGELQERGTYEEEYQKADSSVEDEGIKVKGGNDQDKKTQEEELLANASHDEEISSSQMILTNQEGASKTGLIIPIISISSEPKEHKEESDPEDQETEEKLHQQFESGYGEDDTELNSPASPVALEHVPLEHVPLEHGPLEHVPLEHVYSEDLKEESEERPSCQISENSERRPLQQTTHSEDKQLSDGGEPPRSSESERVQNQEMDEVRQEHSSDDFAAVKKTMALANPDSDASQEPEGHGVKPAGPASESGSQIPHPSILDTDTLDLNEPTVSPFSGPSGLNRNMDLFYSKFDKNSPSEHLVGDPVEPMDLFYPDKEEPMLSEPADTEMQRWPSVLSVSALEPAPPSLDDMDDEQLTGEEDGDQVRLFISCW</sequence>
<evidence type="ECO:0000256" key="6">
    <source>
        <dbReference type="SAM" id="MobiDB-lite"/>
    </source>
</evidence>
<name>A0A3P9IF85_ORYLA</name>
<dbReference type="SUPFAM" id="SSF47576">
    <property type="entry name" value="Calponin-homology domain, CH-domain"/>
    <property type="match status" value="1"/>
</dbReference>
<feature type="compositionally biased region" description="Polar residues" evidence="6">
    <location>
        <begin position="438"/>
        <end position="450"/>
    </location>
</feature>
<evidence type="ECO:0000256" key="1">
    <source>
        <dbReference type="ARBA" id="ARBA00004370"/>
    </source>
</evidence>
<dbReference type="Proteomes" id="UP000265200">
    <property type="component" value="Chromosome 22"/>
</dbReference>
<feature type="compositionally biased region" description="Basic and acidic residues" evidence="6">
    <location>
        <begin position="551"/>
        <end position="568"/>
    </location>
</feature>
<feature type="compositionally biased region" description="Polar residues" evidence="6">
    <location>
        <begin position="343"/>
        <end position="352"/>
    </location>
</feature>
<feature type="region of interest" description="Disordered" evidence="6">
    <location>
        <begin position="725"/>
        <end position="746"/>
    </location>
</feature>
<feature type="compositionally biased region" description="Basic and acidic residues" evidence="6">
    <location>
        <begin position="576"/>
        <end position="602"/>
    </location>
</feature>
<dbReference type="PANTHER" id="PTHR47535">
    <property type="entry name" value="MUSCLE-SPECIFIC PROTEIN 300 KDA, ISOFORM G"/>
    <property type="match status" value="1"/>
</dbReference>
<dbReference type="InterPro" id="IPR001715">
    <property type="entry name" value="CH_dom"/>
</dbReference>
<dbReference type="InterPro" id="IPR052403">
    <property type="entry name" value="LINC-complex_assoc"/>
</dbReference>
<dbReference type="InterPro" id="IPR036872">
    <property type="entry name" value="CH_dom_sf"/>
</dbReference>
<reference evidence="8" key="4">
    <citation type="submission" date="2025-09" db="UniProtKB">
        <authorList>
            <consortium name="Ensembl"/>
        </authorList>
    </citation>
    <scope>IDENTIFICATION</scope>
    <source>
        <strain evidence="8">HSOK</strain>
    </source>
</reference>
<reference evidence="8 9" key="2">
    <citation type="submission" date="2017-04" db="EMBL/GenBank/DDBJ databases">
        <title>CpG methylation of centromeres and impact of large insertions on vertebrate speciation.</title>
        <authorList>
            <person name="Ichikawa K."/>
            <person name="Yoshimura J."/>
            <person name="Morishita S."/>
        </authorList>
    </citation>
    <scope>NUCLEOTIDE SEQUENCE</scope>
    <source>
        <strain evidence="8 9">HSOK</strain>
    </source>
</reference>
<organism evidence="8 9">
    <name type="scientific">Oryzias latipes</name>
    <name type="common">Japanese rice fish</name>
    <name type="synonym">Japanese killifish</name>
    <dbReference type="NCBI Taxonomy" id="8090"/>
    <lineage>
        <taxon>Eukaryota</taxon>
        <taxon>Metazoa</taxon>
        <taxon>Chordata</taxon>
        <taxon>Craniata</taxon>
        <taxon>Vertebrata</taxon>
        <taxon>Euteleostomi</taxon>
        <taxon>Actinopterygii</taxon>
        <taxon>Neopterygii</taxon>
        <taxon>Teleostei</taxon>
        <taxon>Neoteleostei</taxon>
        <taxon>Acanthomorphata</taxon>
        <taxon>Ovalentaria</taxon>
        <taxon>Atherinomorphae</taxon>
        <taxon>Beloniformes</taxon>
        <taxon>Adrianichthyidae</taxon>
        <taxon>Oryziinae</taxon>
        <taxon>Oryzias</taxon>
    </lineage>
</organism>
<feature type="compositionally biased region" description="Acidic residues" evidence="6">
    <location>
        <begin position="733"/>
        <end position="746"/>
    </location>
</feature>
<dbReference type="PANTHER" id="PTHR47535:SF9">
    <property type="entry name" value="CALPONIN-HOMOLOGY (CH) DOMAIN-CONTAINING PROTEIN"/>
    <property type="match status" value="1"/>
</dbReference>
<evidence type="ECO:0000259" key="7">
    <source>
        <dbReference type="PROSITE" id="PS50021"/>
    </source>
</evidence>
<dbReference type="PROSITE" id="PS50021">
    <property type="entry name" value="CH"/>
    <property type="match status" value="1"/>
</dbReference>
<feature type="region of interest" description="Disordered" evidence="6">
    <location>
        <begin position="241"/>
        <end position="286"/>
    </location>
</feature>
<feature type="compositionally biased region" description="Basic and acidic residues" evidence="6">
    <location>
        <begin position="268"/>
        <end position="282"/>
    </location>
</feature>
<feature type="domain" description="Calponin-homology (CH)" evidence="7">
    <location>
        <begin position="1"/>
        <end position="57"/>
    </location>
</feature>
<feature type="compositionally biased region" description="Basic and acidic residues" evidence="6">
    <location>
        <begin position="388"/>
        <end position="400"/>
    </location>
</feature>
<feature type="compositionally biased region" description="Basic and acidic residues" evidence="6">
    <location>
        <begin position="357"/>
        <end position="377"/>
    </location>
</feature>
<comment type="subcellular location">
    <subcellularLocation>
        <location evidence="1">Membrane</location>
    </subcellularLocation>
</comment>
<keyword evidence="2" id="KW-0812">Transmembrane</keyword>
<reference key="1">
    <citation type="journal article" date="2007" name="Nature">
        <title>The medaka draft genome and insights into vertebrate genome evolution.</title>
        <authorList>
            <person name="Kasahara M."/>
            <person name="Naruse K."/>
            <person name="Sasaki S."/>
            <person name="Nakatani Y."/>
            <person name="Qu W."/>
            <person name="Ahsan B."/>
            <person name="Yamada T."/>
            <person name="Nagayasu Y."/>
            <person name="Doi K."/>
            <person name="Kasai Y."/>
            <person name="Jindo T."/>
            <person name="Kobayashi D."/>
            <person name="Shimada A."/>
            <person name="Toyoda A."/>
            <person name="Kuroki Y."/>
            <person name="Fujiyama A."/>
            <person name="Sasaki T."/>
            <person name="Shimizu A."/>
            <person name="Asakawa S."/>
            <person name="Shimizu N."/>
            <person name="Hashimoto S."/>
            <person name="Yang J."/>
            <person name="Lee Y."/>
            <person name="Matsushima K."/>
            <person name="Sugano S."/>
            <person name="Sakaizumi M."/>
            <person name="Narita T."/>
            <person name="Ohishi K."/>
            <person name="Haga S."/>
            <person name="Ohta F."/>
            <person name="Nomoto H."/>
            <person name="Nogata K."/>
            <person name="Morishita T."/>
            <person name="Endo T."/>
            <person name="Shin-I T."/>
            <person name="Takeda H."/>
            <person name="Morishita S."/>
            <person name="Kohara Y."/>
        </authorList>
    </citation>
    <scope>NUCLEOTIDE SEQUENCE [LARGE SCALE GENOMIC DNA]</scope>
    <source>
        <strain>Hd-rR</strain>
    </source>
</reference>
<evidence type="ECO:0000256" key="2">
    <source>
        <dbReference type="ARBA" id="ARBA00022692"/>
    </source>
</evidence>
<evidence type="ECO:0000256" key="5">
    <source>
        <dbReference type="ARBA" id="ARBA00023136"/>
    </source>
</evidence>
<keyword evidence="3" id="KW-0677">Repeat</keyword>
<feature type="compositionally biased region" description="Polar residues" evidence="6">
    <location>
        <begin position="654"/>
        <end position="664"/>
    </location>
</feature>
<protein>
    <recommendedName>
        <fullName evidence="7">Calponin-homology (CH) domain-containing protein</fullName>
    </recommendedName>
</protein>
<feature type="region of interest" description="Disordered" evidence="6">
    <location>
        <begin position="339"/>
        <end position="664"/>
    </location>
</feature>
<proteinExistence type="predicted"/>
<dbReference type="GO" id="GO:0016020">
    <property type="term" value="C:membrane"/>
    <property type="evidence" value="ECO:0007669"/>
    <property type="project" value="UniProtKB-SubCell"/>
</dbReference>
<evidence type="ECO:0000313" key="8">
    <source>
        <dbReference type="Ensembl" id="ENSORLP00015018554.1"/>
    </source>
</evidence>
<keyword evidence="4" id="KW-1133">Transmembrane helix</keyword>
<evidence type="ECO:0000256" key="3">
    <source>
        <dbReference type="ARBA" id="ARBA00022737"/>
    </source>
</evidence>
<feature type="compositionally biased region" description="Basic and acidic residues" evidence="6">
    <location>
        <begin position="511"/>
        <end position="544"/>
    </location>
</feature>
<dbReference type="Gene3D" id="1.10.418.10">
    <property type="entry name" value="Calponin-like domain"/>
    <property type="match status" value="1"/>
</dbReference>